<reference evidence="3 4" key="1">
    <citation type="submission" date="2023-09" db="EMBL/GenBank/DDBJ databases">
        <title>Genomes of two closely related lineages of the louse Polyplax serrata with different host specificities.</title>
        <authorList>
            <person name="Martinu J."/>
            <person name="Tarabai H."/>
            <person name="Stefka J."/>
            <person name="Hypsa V."/>
        </authorList>
    </citation>
    <scope>NUCLEOTIDE SEQUENCE [LARGE SCALE GENOMIC DNA]</scope>
    <source>
        <strain evidence="3">98ZLc_SE</strain>
    </source>
</reference>
<keyword evidence="2" id="KW-0472">Membrane</keyword>
<evidence type="ECO:0000256" key="1">
    <source>
        <dbReference type="SAM" id="MobiDB-lite"/>
    </source>
</evidence>
<feature type="transmembrane region" description="Helical" evidence="2">
    <location>
        <begin position="181"/>
        <end position="206"/>
    </location>
</feature>
<organism evidence="3 4">
    <name type="scientific">Polyplax serrata</name>
    <name type="common">Common mouse louse</name>
    <dbReference type="NCBI Taxonomy" id="468196"/>
    <lineage>
        <taxon>Eukaryota</taxon>
        <taxon>Metazoa</taxon>
        <taxon>Ecdysozoa</taxon>
        <taxon>Arthropoda</taxon>
        <taxon>Hexapoda</taxon>
        <taxon>Insecta</taxon>
        <taxon>Pterygota</taxon>
        <taxon>Neoptera</taxon>
        <taxon>Paraneoptera</taxon>
        <taxon>Psocodea</taxon>
        <taxon>Troctomorpha</taxon>
        <taxon>Phthiraptera</taxon>
        <taxon>Anoplura</taxon>
        <taxon>Polyplacidae</taxon>
        <taxon>Polyplax</taxon>
    </lineage>
</organism>
<feature type="compositionally biased region" description="Basic and acidic residues" evidence="1">
    <location>
        <begin position="284"/>
        <end position="296"/>
    </location>
</feature>
<feature type="transmembrane region" description="Helical" evidence="2">
    <location>
        <begin position="7"/>
        <end position="35"/>
    </location>
</feature>
<feature type="region of interest" description="Disordered" evidence="1">
    <location>
        <begin position="284"/>
        <end position="312"/>
    </location>
</feature>
<evidence type="ECO:0000313" key="4">
    <source>
        <dbReference type="Proteomes" id="UP001359485"/>
    </source>
</evidence>
<comment type="caution">
    <text evidence="3">The sequence shown here is derived from an EMBL/GenBank/DDBJ whole genome shotgun (WGS) entry which is preliminary data.</text>
</comment>
<keyword evidence="4" id="KW-1185">Reference proteome</keyword>
<name>A0ABR1ATK6_POLSC</name>
<gene>
    <name evidence="3" type="ORF">RUM44_009543</name>
</gene>
<feature type="region of interest" description="Disordered" evidence="1">
    <location>
        <begin position="359"/>
        <end position="401"/>
    </location>
</feature>
<feature type="compositionally biased region" description="Basic and acidic residues" evidence="1">
    <location>
        <begin position="378"/>
        <end position="389"/>
    </location>
</feature>
<feature type="transmembrane region" description="Helical" evidence="2">
    <location>
        <begin position="91"/>
        <end position="113"/>
    </location>
</feature>
<protein>
    <submittedName>
        <fullName evidence="3">Uncharacterized protein</fullName>
    </submittedName>
</protein>
<accession>A0ABR1ATK6</accession>
<evidence type="ECO:0000256" key="2">
    <source>
        <dbReference type="SAM" id="Phobius"/>
    </source>
</evidence>
<keyword evidence="2" id="KW-0812">Transmembrane</keyword>
<feature type="transmembrane region" description="Helical" evidence="2">
    <location>
        <begin position="125"/>
        <end position="142"/>
    </location>
</feature>
<evidence type="ECO:0000313" key="3">
    <source>
        <dbReference type="EMBL" id="KAK6627066.1"/>
    </source>
</evidence>
<dbReference type="Proteomes" id="UP001359485">
    <property type="component" value="Unassembled WGS sequence"/>
</dbReference>
<proteinExistence type="predicted"/>
<keyword evidence="2" id="KW-1133">Transmembrane helix</keyword>
<sequence>MTKYHSLIVSIASICGLVQSIIWLALSIFTCLIYLCATPVAPYVGVADFFRVTFVKLYFEGPKCPLDGGYLGKFNDEYKTQEKINLMTPDIVFTIVVVKIVLDLAHVVLCILLYRANKSADEKRLGDLTIGWSILVLVMSSLDSYLSIELFVDVADLTKYIESYAGNDDAEKLKGIEFIPLFFGLISFRVIVFWFWNVFASVYFVCKGLCFRSGLSLKGFSEPKQMSVNHKRTETVSTPVQTVGTSSKRRLSDFKTRQKSHSAWDLYSMEAVTRFNEEIPMKPEEVGREVPSRETNHPSYGYEGDDEEPEHQRPTWDLTNEAYVNDEPEDRPINWDFYRKIQKFEEGLKTIKMVKRPLGKPVRVPIPPPFPKSEAYPDPDRPSGVKDFKNCPVYLGRDPRQ</sequence>
<dbReference type="EMBL" id="JAWJWF010000045">
    <property type="protein sequence ID" value="KAK6627066.1"/>
    <property type="molecule type" value="Genomic_DNA"/>
</dbReference>